<gene>
    <name evidence="4" type="ORF">ACFFVB_05465</name>
</gene>
<sequence>MKFILGKDRQQTCLFPVSLEDSIESDNSVRSIDQFVDSLNLAELGFRSDFIENGPPAYNPSVLLKLYIYGYMNRIRSSRQLEKECRRNIEVMWLLESLAPDHNTISNFRKDNGKAIKKVFFATVQIARNFGLIGATLIAGDSTKFRAQNSKKNNFNQKKIQRHLDYIDNKLEQYNKALEQSDSENEKEEIKKNIDKHQGRRNEYEKLNAQLKASGEPQISTSDPDSKHLIVRNNITEVAYCVQSTVDADHNIPFDYLVTNKNDSKAMGEMLQRAKTILVTNTFTALYDKGYHTGSEFKTANQLGIKTLVAIPGIGRASQAPDPNYNSEHFKYNKENDTYSCPQGNILKSNGSTYKARNYRFKQYKTNKCKTCPVRALCTTSKVNGKMIQRSEYHQYIETNAQSVLQNPNAYKKRQAIVEHPYGTIKRQWSFDHIMTKKTMQRASADVGFMFIAYNLTRIWNIIRKANTCAFKAYKSFIRFIVSILMGFKVVYEENSENKILVYS</sequence>
<dbReference type="Proteomes" id="UP001589605">
    <property type="component" value="Unassembled WGS sequence"/>
</dbReference>
<dbReference type="NCBIfam" id="NF033551">
    <property type="entry name" value="transpos_IS1182"/>
    <property type="match status" value="1"/>
</dbReference>
<evidence type="ECO:0000313" key="5">
    <source>
        <dbReference type="Proteomes" id="UP001589605"/>
    </source>
</evidence>
<dbReference type="Pfam" id="PF13751">
    <property type="entry name" value="DDE_Tnp_1_6"/>
    <property type="match status" value="1"/>
</dbReference>
<reference evidence="4 5" key="1">
    <citation type="submission" date="2024-09" db="EMBL/GenBank/DDBJ databases">
        <authorList>
            <person name="Sun Q."/>
            <person name="Mori K."/>
        </authorList>
    </citation>
    <scope>NUCLEOTIDE SEQUENCE [LARGE SCALE GENOMIC DNA]</scope>
    <source>
        <strain evidence="4 5">CECT 8286</strain>
    </source>
</reference>
<proteinExistence type="predicted"/>
<name>A0ABV5F019_9FLAO</name>
<evidence type="ECO:0000259" key="2">
    <source>
        <dbReference type="Pfam" id="PF05598"/>
    </source>
</evidence>
<dbReference type="InterPro" id="IPR025668">
    <property type="entry name" value="Tnp_DDE_dom"/>
</dbReference>
<organism evidence="4 5">
    <name type="scientific">Formosa undariae</name>
    <dbReference type="NCBI Taxonomy" id="1325436"/>
    <lineage>
        <taxon>Bacteria</taxon>
        <taxon>Pseudomonadati</taxon>
        <taxon>Bacteroidota</taxon>
        <taxon>Flavobacteriia</taxon>
        <taxon>Flavobacteriales</taxon>
        <taxon>Flavobacteriaceae</taxon>
        <taxon>Formosa</taxon>
    </lineage>
</organism>
<dbReference type="PANTHER" id="PTHR33408">
    <property type="entry name" value="TRANSPOSASE"/>
    <property type="match status" value="1"/>
</dbReference>
<evidence type="ECO:0000259" key="3">
    <source>
        <dbReference type="Pfam" id="PF13751"/>
    </source>
</evidence>
<feature type="compositionally biased region" description="Basic and acidic residues" evidence="1">
    <location>
        <begin position="188"/>
        <end position="199"/>
    </location>
</feature>
<protein>
    <submittedName>
        <fullName evidence="4">IS1182 family transposase</fullName>
    </submittedName>
</protein>
<dbReference type="PANTHER" id="PTHR33408:SF2">
    <property type="entry name" value="TRANSPOSASE DDE DOMAIN-CONTAINING PROTEIN"/>
    <property type="match status" value="1"/>
</dbReference>
<dbReference type="InterPro" id="IPR008490">
    <property type="entry name" value="Transposase_InsH_N"/>
</dbReference>
<accession>A0ABV5F019</accession>
<dbReference type="RefSeq" id="WP_382381707.1">
    <property type="nucleotide sequence ID" value="NZ_JBHMEZ010000003.1"/>
</dbReference>
<dbReference type="EMBL" id="JBHMEZ010000003">
    <property type="protein sequence ID" value="MFB9052523.1"/>
    <property type="molecule type" value="Genomic_DNA"/>
</dbReference>
<comment type="caution">
    <text evidence="4">The sequence shown here is derived from an EMBL/GenBank/DDBJ whole genome shotgun (WGS) entry which is preliminary data.</text>
</comment>
<feature type="region of interest" description="Disordered" evidence="1">
    <location>
        <begin position="179"/>
        <end position="199"/>
    </location>
</feature>
<feature type="domain" description="Transposase DDE" evidence="3">
    <location>
        <begin position="340"/>
        <end position="460"/>
    </location>
</feature>
<dbReference type="Pfam" id="PF05598">
    <property type="entry name" value="DUF772"/>
    <property type="match status" value="1"/>
</dbReference>
<evidence type="ECO:0000313" key="4">
    <source>
        <dbReference type="EMBL" id="MFB9052523.1"/>
    </source>
</evidence>
<dbReference type="InterPro" id="IPR047629">
    <property type="entry name" value="IS1182_transpos"/>
</dbReference>
<keyword evidence="5" id="KW-1185">Reference proteome</keyword>
<feature type="domain" description="Transposase InsH N-terminal" evidence="2">
    <location>
        <begin position="18"/>
        <end position="110"/>
    </location>
</feature>
<evidence type="ECO:0000256" key="1">
    <source>
        <dbReference type="SAM" id="MobiDB-lite"/>
    </source>
</evidence>